<evidence type="ECO:0000313" key="1">
    <source>
        <dbReference type="EMBL" id="MFD2679295.1"/>
    </source>
</evidence>
<dbReference type="EMBL" id="JBHUMF010000002">
    <property type="protein sequence ID" value="MFD2679295.1"/>
    <property type="molecule type" value="Genomic_DNA"/>
</dbReference>
<comment type="caution">
    <text evidence="1">The sequence shown here is derived from an EMBL/GenBank/DDBJ whole genome shotgun (WGS) entry which is preliminary data.</text>
</comment>
<name>A0ABW5RKX0_9BACI</name>
<evidence type="ECO:0000313" key="2">
    <source>
        <dbReference type="Proteomes" id="UP001597506"/>
    </source>
</evidence>
<accession>A0ABW5RKX0</accession>
<evidence type="ECO:0008006" key="3">
    <source>
        <dbReference type="Google" id="ProtNLM"/>
    </source>
</evidence>
<sequence>MAKKSWSEIEIDYLKDNIGMMKITTIADKLNRSENAIVLKAKRLGIANTKNHQGYLNVSVLAKLIGKDRKVVSYWTKNCGLHTYRRITHSERAFCFIKPEEFWEWAFDNQEKLNFQKIEPNSIPPEPDWVREVRMTQEVKEKIYKNWTTKEMQKLIELKLLGLDEEKIAKKLNRSSTSIKRKLDRMV</sequence>
<protein>
    <recommendedName>
        <fullName evidence="3">DNA-binding protein</fullName>
    </recommendedName>
</protein>
<dbReference type="Proteomes" id="UP001597506">
    <property type="component" value="Unassembled WGS sequence"/>
</dbReference>
<gene>
    <name evidence="1" type="ORF">ACFSUL_00870</name>
</gene>
<proteinExistence type="predicted"/>
<reference evidence="2" key="1">
    <citation type="journal article" date="2019" name="Int. J. Syst. Evol. Microbiol.">
        <title>The Global Catalogue of Microorganisms (GCM) 10K type strain sequencing project: providing services to taxonomists for standard genome sequencing and annotation.</title>
        <authorList>
            <consortium name="The Broad Institute Genomics Platform"/>
            <consortium name="The Broad Institute Genome Sequencing Center for Infectious Disease"/>
            <person name="Wu L."/>
            <person name="Ma J."/>
        </authorList>
    </citation>
    <scope>NUCLEOTIDE SEQUENCE [LARGE SCALE GENOMIC DNA]</scope>
    <source>
        <strain evidence="2">KCTC 3913</strain>
    </source>
</reference>
<organism evidence="1 2">
    <name type="scientific">Bacillus seohaeanensis</name>
    <dbReference type="NCBI Taxonomy" id="284580"/>
    <lineage>
        <taxon>Bacteria</taxon>
        <taxon>Bacillati</taxon>
        <taxon>Bacillota</taxon>
        <taxon>Bacilli</taxon>
        <taxon>Bacillales</taxon>
        <taxon>Bacillaceae</taxon>
        <taxon>Bacillus</taxon>
    </lineage>
</organism>
<keyword evidence="2" id="KW-1185">Reference proteome</keyword>
<dbReference type="RefSeq" id="WP_377931818.1">
    <property type="nucleotide sequence ID" value="NZ_JBHUMF010000002.1"/>
</dbReference>